<evidence type="ECO:0000313" key="3">
    <source>
        <dbReference type="Proteomes" id="UP000322214"/>
    </source>
</evidence>
<keyword evidence="1" id="KW-0472">Membrane</keyword>
<reference evidence="2 3" key="1">
    <citation type="submission" date="2019-08" db="EMBL/GenBank/DDBJ databases">
        <title>Deep-cultivation of Planctomycetes and their phenomic and genomic characterization uncovers novel biology.</title>
        <authorList>
            <person name="Wiegand S."/>
            <person name="Jogler M."/>
            <person name="Boedeker C."/>
            <person name="Pinto D."/>
            <person name="Vollmers J."/>
            <person name="Rivas-Marin E."/>
            <person name="Kohn T."/>
            <person name="Peeters S.H."/>
            <person name="Heuer A."/>
            <person name="Rast P."/>
            <person name="Oberbeckmann S."/>
            <person name="Bunk B."/>
            <person name="Jeske O."/>
            <person name="Meyerdierks A."/>
            <person name="Storesund J.E."/>
            <person name="Kallscheuer N."/>
            <person name="Luecker S."/>
            <person name="Lage O.M."/>
            <person name="Pohl T."/>
            <person name="Merkel B.J."/>
            <person name="Hornburger P."/>
            <person name="Mueller R.-W."/>
            <person name="Bruemmer F."/>
            <person name="Labrenz M."/>
            <person name="Spormann A.M."/>
            <person name="Op den Camp H."/>
            <person name="Overmann J."/>
            <person name="Amann R."/>
            <person name="Jetten M.S.M."/>
            <person name="Mascher T."/>
            <person name="Medema M.H."/>
            <person name="Devos D.P."/>
            <person name="Kaster A.-K."/>
            <person name="Ovreas L."/>
            <person name="Rohde M."/>
            <person name="Galperin M.Y."/>
            <person name="Jogler C."/>
        </authorList>
    </citation>
    <scope>NUCLEOTIDE SEQUENCE [LARGE SCALE GENOMIC DNA]</scope>
    <source>
        <strain evidence="2 3">FC18</strain>
    </source>
</reference>
<dbReference type="EMBL" id="CP042912">
    <property type="protein sequence ID" value="QEG21492.1"/>
    <property type="molecule type" value="Genomic_DNA"/>
</dbReference>
<organism evidence="2 3">
    <name type="scientific">Mariniblastus fucicola</name>
    <dbReference type="NCBI Taxonomy" id="980251"/>
    <lineage>
        <taxon>Bacteria</taxon>
        <taxon>Pseudomonadati</taxon>
        <taxon>Planctomycetota</taxon>
        <taxon>Planctomycetia</taxon>
        <taxon>Pirellulales</taxon>
        <taxon>Pirellulaceae</taxon>
        <taxon>Mariniblastus</taxon>
    </lineage>
</organism>
<proteinExistence type="predicted"/>
<sequence length="96" mass="11093">MFFVRHSAVNKDAIHSRPGRTNHANANSHKLSTIQMSNQDEILDEIASELRRQNIILEKIFRKQRESTWYLWLIALIVTVSILVPFAMLGLGFTSR</sequence>
<evidence type="ECO:0000256" key="1">
    <source>
        <dbReference type="SAM" id="Phobius"/>
    </source>
</evidence>
<dbReference type="AlphaFoldDB" id="A0A5B9P995"/>
<evidence type="ECO:0000313" key="2">
    <source>
        <dbReference type="EMBL" id="QEG21492.1"/>
    </source>
</evidence>
<keyword evidence="3" id="KW-1185">Reference proteome</keyword>
<accession>A0A5B9P995</accession>
<gene>
    <name evidence="2" type="ORF">MFFC18_13480</name>
</gene>
<keyword evidence="1" id="KW-0812">Transmembrane</keyword>
<keyword evidence="1" id="KW-1133">Transmembrane helix</keyword>
<dbReference type="KEGG" id="mff:MFFC18_13480"/>
<protein>
    <submittedName>
        <fullName evidence="2">Uncharacterized protein</fullName>
    </submittedName>
</protein>
<feature type="transmembrane region" description="Helical" evidence="1">
    <location>
        <begin position="69"/>
        <end position="93"/>
    </location>
</feature>
<name>A0A5B9P995_9BACT</name>
<dbReference type="Proteomes" id="UP000322214">
    <property type="component" value="Chromosome"/>
</dbReference>